<gene>
    <name evidence="6" type="ORF">Q4521_07865</name>
</gene>
<dbReference type="Pfam" id="PF01758">
    <property type="entry name" value="SBF"/>
    <property type="match status" value="1"/>
</dbReference>
<feature type="transmembrane region" description="Helical" evidence="5">
    <location>
        <begin position="131"/>
        <end position="158"/>
    </location>
</feature>
<dbReference type="Proteomes" id="UP001169760">
    <property type="component" value="Unassembled WGS sequence"/>
</dbReference>
<evidence type="ECO:0000313" key="6">
    <source>
        <dbReference type="EMBL" id="MDO6422387.1"/>
    </source>
</evidence>
<comment type="caution">
    <text evidence="6">The sequence shown here is derived from an EMBL/GenBank/DDBJ whole genome shotgun (WGS) entry which is preliminary data.</text>
</comment>
<feature type="transmembrane region" description="Helical" evidence="5">
    <location>
        <begin position="69"/>
        <end position="88"/>
    </location>
</feature>
<comment type="subcellular location">
    <subcellularLocation>
        <location evidence="1">Membrane</location>
        <topology evidence="1">Multi-pass membrane protein</topology>
    </subcellularLocation>
</comment>
<feature type="transmembrane region" description="Helical" evidence="5">
    <location>
        <begin position="6"/>
        <end position="28"/>
    </location>
</feature>
<keyword evidence="4 5" id="KW-0472">Membrane</keyword>
<evidence type="ECO:0000256" key="3">
    <source>
        <dbReference type="ARBA" id="ARBA00022989"/>
    </source>
</evidence>
<feature type="transmembrane region" description="Helical" evidence="5">
    <location>
        <begin position="194"/>
        <end position="220"/>
    </location>
</feature>
<dbReference type="InterPro" id="IPR038770">
    <property type="entry name" value="Na+/solute_symporter_sf"/>
</dbReference>
<sequence length="297" mass="31191">MDNVAVLAKLAPLFLAVGMFGMGLSMQVKDFKYLLKNIKPVVVGVSLQVLLLPVLGFALAVGFSLDPVLAVGLMLLAASPGGPGSNLVSYLSRGDVALSIALTSVSSILAIVSVPLITSLALAYFQSQTAVSFSIAQMVVMILVVTLVPTFLGVFTAWKAPRFAARCEQGVKVMTLVFIILLVIATIVKEKVTIAAMFSTLGLPLAVFCLAAVAISLLLTRLLGFSGAHRRTIAIEAGIQNPVMAVVVATTFLNTVEYSIPAAVYPVVMLTVSLMFIAYAQFGWAPKGLGVAEVRAD</sequence>
<evidence type="ECO:0000256" key="1">
    <source>
        <dbReference type="ARBA" id="ARBA00004141"/>
    </source>
</evidence>
<organism evidence="6 7">
    <name type="scientific">Saccharophagus degradans</name>
    <dbReference type="NCBI Taxonomy" id="86304"/>
    <lineage>
        <taxon>Bacteria</taxon>
        <taxon>Pseudomonadati</taxon>
        <taxon>Pseudomonadota</taxon>
        <taxon>Gammaproteobacteria</taxon>
        <taxon>Cellvibrionales</taxon>
        <taxon>Cellvibrionaceae</taxon>
        <taxon>Saccharophagus</taxon>
    </lineage>
</organism>
<dbReference type="GO" id="GO:0016020">
    <property type="term" value="C:membrane"/>
    <property type="evidence" value="ECO:0007669"/>
    <property type="project" value="UniProtKB-SubCell"/>
</dbReference>
<evidence type="ECO:0000256" key="5">
    <source>
        <dbReference type="SAM" id="Phobius"/>
    </source>
</evidence>
<feature type="transmembrane region" description="Helical" evidence="5">
    <location>
        <begin position="100"/>
        <end position="125"/>
    </location>
</feature>
<proteinExistence type="predicted"/>
<dbReference type="EMBL" id="JAUOPB010000005">
    <property type="protein sequence ID" value="MDO6422387.1"/>
    <property type="molecule type" value="Genomic_DNA"/>
</dbReference>
<feature type="transmembrane region" description="Helical" evidence="5">
    <location>
        <begin position="40"/>
        <end position="63"/>
    </location>
</feature>
<evidence type="ECO:0000256" key="2">
    <source>
        <dbReference type="ARBA" id="ARBA00022692"/>
    </source>
</evidence>
<evidence type="ECO:0000313" key="7">
    <source>
        <dbReference type="Proteomes" id="UP001169760"/>
    </source>
</evidence>
<feature type="transmembrane region" description="Helical" evidence="5">
    <location>
        <begin position="170"/>
        <end position="188"/>
    </location>
</feature>
<evidence type="ECO:0000256" key="4">
    <source>
        <dbReference type="ARBA" id="ARBA00023136"/>
    </source>
</evidence>
<feature type="transmembrane region" description="Helical" evidence="5">
    <location>
        <begin position="258"/>
        <end position="280"/>
    </location>
</feature>
<dbReference type="AlphaFoldDB" id="A0AAW7X4B2"/>
<dbReference type="PANTHER" id="PTHR10361:SF24">
    <property type="entry name" value="P3 PROTEIN"/>
    <property type="match status" value="1"/>
</dbReference>
<dbReference type="RefSeq" id="WP_303492373.1">
    <property type="nucleotide sequence ID" value="NZ_JAUOPB010000005.1"/>
</dbReference>
<keyword evidence="3 5" id="KW-1133">Transmembrane helix</keyword>
<protein>
    <submittedName>
        <fullName evidence="6">Bile acid:sodium symporter family protein</fullName>
    </submittedName>
</protein>
<reference evidence="6" key="1">
    <citation type="submission" date="2023-07" db="EMBL/GenBank/DDBJ databases">
        <title>Genome content predicts the carbon catabolic preferences of heterotrophic bacteria.</title>
        <authorList>
            <person name="Gralka M."/>
        </authorList>
    </citation>
    <scope>NUCLEOTIDE SEQUENCE</scope>
    <source>
        <strain evidence="6">I3M17_2</strain>
    </source>
</reference>
<dbReference type="InterPro" id="IPR002657">
    <property type="entry name" value="BilAc:Na_symport/Acr3"/>
</dbReference>
<dbReference type="PANTHER" id="PTHR10361">
    <property type="entry name" value="SODIUM-BILE ACID COTRANSPORTER"/>
    <property type="match status" value="1"/>
</dbReference>
<name>A0AAW7X4B2_9GAMM</name>
<keyword evidence="2 5" id="KW-0812">Transmembrane</keyword>
<dbReference type="Gene3D" id="1.20.1530.20">
    <property type="match status" value="1"/>
</dbReference>
<accession>A0AAW7X4B2</accession>
<dbReference type="InterPro" id="IPR004710">
    <property type="entry name" value="Bilac:Na_transpt"/>
</dbReference>